<dbReference type="EMBL" id="MAEI02000001">
    <property type="protein sequence ID" value="MEO1782937.1"/>
    <property type="molecule type" value="Genomic_DNA"/>
</dbReference>
<evidence type="ECO:0000313" key="2">
    <source>
        <dbReference type="EMBL" id="MEO1782937.1"/>
    </source>
</evidence>
<feature type="domain" description="N-acetyltransferase" evidence="1">
    <location>
        <begin position="5"/>
        <end position="128"/>
    </location>
</feature>
<sequence length="128" mass="14381">MIPPYQLRAMTASDISAIDNQFLKQHWGSRHEVLTDYFKQQQTGQRWVFIAETAGEVAGYVTLLPSALHGPFVNRYPEIADFNVFEAFQRQGIGNRLLQQTENTAKSFSDIVTLGVGLHPGYGPAQRL</sequence>
<evidence type="ECO:0000259" key="1">
    <source>
        <dbReference type="PROSITE" id="PS51186"/>
    </source>
</evidence>
<keyword evidence="3" id="KW-1185">Reference proteome</keyword>
<protein>
    <recommendedName>
        <fullName evidence="1">N-acetyltransferase domain-containing protein</fullName>
    </recommendedName>
</protein>
<dbReference type="Pfam" id="PF00583">
    <property type="entry name" value="Acetyltransf_1"/>
    <property type="match status" value="1"/>
</dbReference>
<dbReference type="Proteomes" id="UP001429357">
    <property type="component" value="Unassembled WGS sequence"/>
</dbReference>
<dbReference type="InterPro" id="IPR000182">
    <property type="entry name" value="GNAT_dom"/>
</dbReference>
<dbReference type="Gene3D" id="3.40.630.30">
    <property type="match status" value="1"/>
</dbReference>
<reference evidence="2" key="2">
    <citation type="submission" date="2024-02" db="EMBL/GenBank/DDBJ databases">
        <title>The Genome Sequence of Enterococcus diestrammenae JM9A.</title>
        <authorList>
            <person name="Earl A."/>
            <person name="Manson A."/>
            <person name="Gilmore M."/>
            <person name="Sanders J."/>
            <person name="Shea T."/>
            <person name="Howe W."/>
            <person name="Livny J."/>
            <person name="Cuomo C."/>
            <person name="Neafsey D."/>
            <person name="Birren B."/>
        </authorList>
    </citation>
    <scope>NUCLEOTIDE SEQUENCE</scope>
    <source>
        <strain evidence="2">JM9A</strain>
    </source>
</reference>
<dbReference type="InterPro" id="IPR016181">
    <property type="entry name" value="Acyl_CoA_acyltransferase"/>
</dbReference>
<dbReference type="SUPFAM" id="SSF55729">
    <property type="entry name" value="Acyl-CoA N-acyltransferases (Nat)"/>
    <property type="match status" value="1"/>
</dbReference>
<evidence type="ECO:0000313" key="3">
    <source>
        <dbReference type="Proteomes" id="UP001429357"/>
    </source>
</evidence>
<name>A0ABV0F777_9ENTE</name>
<comment type="caution">
    <text evidence="2">The sequence shown here is derived from an EMBL/GenBank/DDBJ whole genome shotgun (WGS) entry which is preliminary data.</text>
</comment>
<proteinExistence type="predicted"/>
<dbReference type="CDD" id="cd04301">
    <property type="entry name" value="NAT_SF"/>
    <property type="match status" value="1"/>
</dbReference>
<organism evidence="2 3">
    <name type="scientific">Enterococcus diestrammenae</name>
    <dbReference type="NCBI Taxonomy" id="1155073"/>
    <lineage>
        <taxon>Bacteria</taxon>
        <taxon>Bacillati</taxon>
        <taxon>Bacillota</taxon>
        <taxon>Bacilli</taxon>
        <taxon>Lactobacillales</taxon>
        <taxon>Enterococcaceae</taxon>
        <taxon>Enterococcus</taxon>
    </lineage>
</organism>
<accession>A0ABV0F777</accession>
<gene>
    <name evidence="2" type="ORF">BAU18_002554</name>
</gene>
<reference evidence="2" key="1">
    <citation type="submission" date="2016-06" db="EMBL/GenBank/DDBJ databases">
        <authorList>
            <person name="Van Tyne D."/>
        </authorList>
    </citation>
    <scope>NUCLEOTIDE SEQUENCE</scope>
    <source>
        <strain evidence="2">JM9A</strain>
    </source>
</reference>
<dbReference type="PROSITE" id="PS51186">
    <property type="entry name" value="GNAT"/>
    <property type="match status" value="1"/>
</dbReference>